<protein>
    <recommendedName>
        <fullName evidence="1">Aminoglycoside phosphotransferase domain-containing protein</fullName>
    </recommendedName>
</protein>
<reference evidence="2" key="1">
    <citation type="journal article" date="2014" name="Int. J. Syst. Evol. Microbiol.">
        <title>Complete genome sequence of Corynebacterium casei LMG S-19264T (=DSM 44701T), isolated from a smear-ripened cheese.</title>
        <authorList>
            <consortium name="US DOE Joint Genome Institute (JGI-PGF)"/>
            <person name="Walter F."/>
            <person name="Albersmeier A."/>
            <person name="Kalinowski J."/>
            <person name="Ruckert C."/>
        </authorList>
    </citation>
    <scope>NUCLEOTIDE SEQUENCE</scope>
    <source>
        <strain evidence="2">CGMCC 1.12987</strain>
    </source>
</reference>
<evidence type="ECO:0000313" key="2">
    <source>
        <dbReference type="EMBL" id="GGG15194.1"/>
    </source>
</evidence>
<evidence type="ECO:0000313" key="3">
    <source>
        <dbReference type="Proteomes" id="UP000644756"/>
    </source>
</evidence>
<gene>
    <name evidence="2" type="ORF">GCM10010916_35120</name>
</gene>
<name>A0A917LDV4_9BACL</name>
<proteinExistence type="predicted"/>
<evidence type="ECO:0000259" key="1">
    <source>
        <dbReference type="Pfam" id="PF01636"/>
    </source>
</evidence>
<dbReference type="InterPro" id="IPR011009">
    <property type="entry name" value="Kinase-like_dom_sf"/>
</dbReference>
<organism evidence="2 3">
    <name type="scientific">Paenibacillus abyssi</name>
    <dbReference type="NCBI Taxonomy" id="1340531"/>
    <lineage>
        <taxon>Bacteria</taxon>
        <taxon>Bacillati</taxon>
        <taxon>Bacillota</taxon>
        <taxon>Bacilli</taxon>
        <taxon>Bacillales</taxon>
        <taxon>Paenibacillaceae</taxon>
        <taxon>Paenibacillus</taxon>
    </lineage>
</organism>
<comment type="caution">
    <text evidence="2">The sequence shown here is derived from an EMBL/GenBank/DDBJ whole genome shotgun (WGS) entry which is preliminary data.</text>
</comment>
<dbReference type="SUPFAM" id="SSF56112">
    <property type="entry name" value="Protein kinase-like (PK-like)"/>
    <property type="match status" value="1"/>
</dbReference>
<dbReference type="Pfam" id="PF01636">
    <property type="entry name" value="APH"/>
    <property type="match status" value="1"/>
</dbReference>
<dbReference type="Gene3D" id="3.90.1200.10">
    <property type="match status" value="1"/>
</dbReference>
<dbReference type="EMBL" id="BMGR01000012">
    <property type="protein sequence ID" value="GGG15194.1"/>
    <property type="molecule type" value="Genomic_DNA"/>
</dbReference>
<dbReference type="Proteomes" id="UP000644756">
    <property type="component" value="Unassembled WGS sequence"/>
</dbReference>
<keyword evidence="3" id="KW-1185">Reference proteome</keyword>
<sequence>MDNVIGQITWTEKSETIDDLIGQGDSLLVSPMASGLEAEVLKVQTSESGYVLKTWNRSSKPDVSYQFHLLQILNRLGLPVSVPYGWGWDQHSNKVLLTSFDGNPITKVNAKELSALARSLSSIHQTPLDTCKDSFVRKHDFVSYFYPGIDNYPTLHKELLRLVDMSRMTQDHLIHGDFNLGNIVEHEGRYTVIDWTNGQLGDPRYDFVWSSVLMKIYVSERYGSIFLDSYRSEHPLPHEEIEIFEAIACLRLILLSRHTELPQQTKMMDRLKNMLRNNACLEEGILQADKEDAE</sequence>
<reference evidence="2" key="2">
    <citation type="submission" date="2020-09" db="EMBL/GenBank/DDBJ databases">
        <authorList>
            <person name="Sun Q."/>
            <person name="Zhou Y."/>
        </authorList>
    </citation>
    <scope>NUCLEOTIDE SEQUENCE</scope>
    <source>
        <strain evidence="2">CGMCC 1.12987</strain>
    </source>
</reference>
<dbReference type="Gene3D" id="3.30.200.20">
    <property type="entry name" value="Phosphorylase Kinase, domain 1"/>
    <property type="match status" value="1"/>
</dbReference>
<dbReference type="AlphaFoldDB" id="A0A917LDV4"/>
<accession>A0A917LDV4</accession>
<dbReference type="RefSeq" id="WP_188532378.1">
    <property type="nucleotide sequence ID" value="NZ_BMGR01000012.1"/>
</dbReference>
<dbReference type="InterPro" id="IPR002575">
    <property type="entry name" value="Aminoglycoside_PTrfase"/>
</dbReference>
<feature type="domain" description="Aminoglycoside phosphotransferase" evidence="1">
    <location>
        <begin position="30"/>
        <end position="211"/>
    </location>
</feature>